<proteinExistence type="predicted"/>
<evidence type="ECO:0000313" key="1">
    <source>
        <dbReference type="EMBL" id="KZM94108.1"/>
    </source>
</evidence>
<accession>A0A164Y7X4</accession>
<gene>
    <name evidence="1" type="ORF">DCAR_017353</name>
</gene>
<protein>
    <submittedName>
        <fullName evidence="1">Uncharacterized protein</fullName>
    </submittedName>
</protein>
<organism evidence="1">
    <name type="scientific">Daucus carota subsp. sativus</name>
    <name type="common">Carrot</name>
    <dbReference type="NCBI Taxonomy" id="79200"/>
    <lineage>
        <taxon>Eukaryota</taxon>
        <taxon>Viridiplantae</taxon>
        <taxon>Streptophyta</taxon>
        <taxon>Embryophyta</taxon>
        <taxon>Tracheophyta</taxon>
        <taxon>Spermatophyta</taxon>
        <taxon>Magnoliopsida</taxon>
        <taxon>eudicotyledons</taxon>
        <taxon>Gunneridae</taxon>
        <taxon>Pentapetalae</taxon>
        <taxon>asterids</taxon>
        <taxon>campanulids</taxon>
        <taxon>Apiales</taxon>
        <taxon>Apiaceae</taxon>
        <taxon>Apioideae</taxon>
        <taxon>Scandiceae</taxon>
        <taxon>Daucinae</taxon>
        <taxon>Daucus</taxon>
        <taxon>Daucus sect. Daucus</taxon>
    </lineage>
</organism>
<dbReference type="AlphaFoldDB" id="A0A164Y7X4"/>
<dbReference type="EMBL" id="LNRQ01000005">
    <property type="protein sequence ID" value="KZM94108.1"/>
    <property type="molecule type" value="Genomic_DNA"/>
</dbReference>
<sequence>MQIWEKIQAVVFLELGGGEARMSKKHWHGSVGDGRYRNRIWVNINIDDAPTFVDTRAIGIGGVIIRNNKGEFLRAMCKQAGERIMVT</sequence>
<comment type="caution">
    <text evidence="1">The sequence shown here is derived from an EMBL/GenBank/DDBJ whole genome shotgun (WGS) entry which is preliminary data.</text>
</comment>
<name>A0A164Y7X4_DAUCS</name>
<dbReference type="Gramene" id="KZM94108">
    <property type="protein sequence ID" value="KZM94108"/>
    <property type="gene ID" value="DCAR_017353"/>
</dbReference>
<reference evidence="1" key="1">
    <citation type="journal article" date="2016" name="Nat. Genet.">
        <title>A high-quality carrot genome assembly provides new insights into carotenoid accumulation and asterid genome evolution.</title>
        <authorList>
            <person name="Iorizzo M."/>
            <person name="Ellison S."/>
            <person name="Senalik D."/>
            <person name="Zeng P."/>
            <person name="Satapoomin P."/>
            <person name="Huang J."/>
            <person name="Bowman M."/>
            <person name="Iovene M."/>
            <person name="Sanseverino W."/>
            <person name="Cavagnaro P."/>
            <person name="Yildiz M."/>
            <person name="Macko-Podgorni A."/>
            <person name="Moranska E."/>
            <person name="Grzebelus E."/>
            <person name="Grzebelus D."/>
            <person name="Ashrafi H."/>
            <person name="Zheng Z."/>
            <person name="Cheng S."/>
            <person name="Spooner D."/>
            <person name="Van Deynze A."/>
            <person name="Simon P."/>
        </authorList>
    </citation>
    <scope>NUCLEOTIDE SEQUENCE [LARGE SCALE GENOMIC DNA]</scope>
    <source>
        <tissue evidence="1">Leaf</tissue>
    </source>
</reference>